<dbReference type="CDD" id="cd00830">
    <property type="entry name" value="KAS_III"/>
    <property type="match status" value="1"/>
</dbReference>
<dbReference type="Proteomes" id="UP001227101">
    <property type="component" value="Chromosome"/>
</dbReference>
<dbReference type="InterPro" id="IPR013747">
    <property type="entry name" value="ACP_syn_III_C"/>
</dbReference>
<dbReference type="GO" id="GO:0033818">
    <property type="term" value="F:beta-ketoacyl-acyl-carrier-protein synthase III activity"/>
    <property type="evidence" value="ECO:0007669"/>
    <property type="project" value="UniProtKB-EC"/>
</dbReference>
<keyword evidence="2 10" id="KW-0963">Cytoplasm</keyword>
<keyword evidence="9 10" id="KW-0012">Acyltransferase</keyword>
<evidence type="ECO:0000256" key="10">
    <source>
        <dbReference type="HAMAP-Rule" id="MF_01815"/>
    </source>
</evidence>
<dbReference type="EMBL" id="CP127173">
    <property type="protein sequence ID" value="WIV54702.1"/>
    <property type="molecule type" value="Genomic_DNA"/>
</dbReference>
<evidence type="ECO:0000313" key="12">
    <source>
        <dbReference type="EMBL" id="WIV54702.1"/>
    </source>
</evidence>
<organism evidence="12 13">
    <name type="scientific">Amycolatopsis nalaikhensis</name>
    <dbReference type="NCBI Taxonomy" id="715472"/>
    <lineage>
        <taxon>Bacteria</taxon>
        <taxon>Bacillati</taxon>
        <taxon>Actinomycetota</taxon>
        <taxon>Actinomycetes</taxon>
        <taxon>Pseudonocardiales</taxon>
        <taxon>Pseudonocardiaceae</taxon>
        <taxon>Amycolatopsis</taxon>
    </lineage>
</organism>
<evidence type="ECO:0000259" key="11">
    <source>
        <dbReference type="SMART" id="SM00939"/>
    </source>
</evidence>
<comment type="catalytic activity">
    <reaction evidence="10">
        <text>malonyl-[ACP] + acetyl-CoA + H(+) = 3-oxobutanoyl-[ACP] + CO2 + CoA</text>
        <dbReference type="Rhea" id="RHEA:12080"/>
        <dbReference type="Rhea" id="RHEA-COMP:9623"/>
        <dbReference type="Rhea" id="RHEA-COMP:9625"/>
        <dbReference type="ChEBI" id="CHEBI:15378"/>
        <dbReference type="ChEBI" id="CHEBI:16526"/>
        <dbReference type="ChEBI" id="CHEBI:57287"/>
        <dbReference type="ChEBI" id="CHEBI:57288"/>
        <dbReference type="ChEBI" id="CHEBI:78449"/>
        <dbReference type="ChEBI" id="CHEBI:78450"/>
        <dbReference type="EC" id="2.3.1.180"/>
    </reaction>
</comment>
<evidence type="ECO:0000256" key="2">
    <source>
        <dbReference type="ARBA" id="ARBA00022490"/>
    </source>
</evidence>
<name>A0ABY8XGF8_9PSEU</name>
<dbReference type="Pfam" id="PF08530">
    <property type="entry name" value="PepX_C"/>
    <property type="match status" value="1"/>
</dbReference>
<reference evidence="12 13" key="1">
    <citation type="submission" date="2023-06" db="EMBL/GenBank/DDBJ databases">
        <authorList>
            <person name="Oyuntsetseg B."/>
            <person name="Kim S.B."/>
        </authorList>
    </citation>
    <scope>NUCLEOTIDE SEQUENCE [LARGE SCALE GENOMIC DNA]</scope>
    <source>
        <strain evidence="12 13">2-2</strain>
    </source>
</reference>
<dbReference type="Gene3D" id="3.40.50.1820">
    <property type="entry name" value="alpha/beta hydrolase"/>
    <property type="match status" value="2"/>
</dbReference>
<dbReference type="InterPro" id="IPR013751">
    <property type="entry name" value="ACP_syn_III_N"/>
</dbReference>
<evidence type="ECO:0000256" key="8">
    <source>
        <dbReference type="ARBA" id="ARBA00023160"/>
    </source>
</evidence>
<evidence type="ECO:0000313" key="13">
    <source>
        <dbReference type="Proteomes" id="UP001227101"/>
    </source>
</evidence>
<comment type="subunit">
    <text evidence="10">Homodimer.</text>
</comment>
<comment type="subcellular location">
    <subcellularLocation>
        <location evidence="10">Cytoplasm</location>
    </subcellularLocation>
</comment>
<dbReference type="NCBIfam" id="TIGR00976">
    <property type="entry name" value="CocE_NonD"/>
    <property type="match status" value="1"/>
</dbReference>
<keyword evidence="3 10" id="KW-0444">Lipid biosynthesis</keyword>
<keyword evidence="6 10" id="KW-0276">Fatty acid metabolism</keyword>
<comment type="pathway">
    <text evidence="10">Lipid metabolism; fatty acid biosynthesis.</text>
</comment>
<feature type="active site" evidence="10">
    <location>
        <position position="112"/>
    </location>
</feature>
<dbReference type="InterPro" id="IPR004655">
    <property type="entry name" value="FabH"/>
</dbReference>
<dbReference type="InterPro" id="IPR016039">
    <property type="entry name" value="Thiolase-like"/>
</dbReference>
<keyword evidence="8 10" id="KW-0275">Fatty acid biosynthesis</keyword>
<evidence type="ECO:0000256" key="6">
    <source>
        <dbReference type="ARBA" id="ARBA00022832"/>
    </source>
</evidence>
<keyword evidence="5" id="KW-0378">Hydrolase</keyword>
<dbReference type="SUPFAM" id="SSF53474">
    <property type="entry name" value="alpha/beta-Hydrolases"/>
    <property type="match status" value="1"/>
</dbReference>
<gene>
    <name evidence="10" type="primary">fabH</name>
    <name evidence="12" type="ORF">QP939_38575</name>
</gene>
<dbReference type="SMART" id="SM00939">
    <property type="entry name" value="PepX_C"/>
    <property type="match status" value="1"/>
</dbReference>
<keyword evidence="4 10" id="KW-0808">Transferase</keyword>
<sequence>MNTAILGSGSYLPETVLTSAELGRRLGVGEQWIFDKTGIAERRVASPEEATSDLATRAAEHALRAANLAATDIDLLIVATSTPDQPIPATACAVQANLGAMRAAAFDVDSVCSGFVYALVTAHALLEADPLPRNALVIGADTYSRILNYEDRRTCVLFGDGAGAVVLGKRGNGRGLLSSALGSDGTTADFVTVPGGGSRRPVSEETLAAGEHFFAMRGRQVRDLASRVLPDLVVDVAKSAELEVPEIDLIVPHQANGRMLEDLAKTLDLRPGQLHLTVERYGNTGAASVPITLDDAVRAGLLFDDDVVLLVAFGGGMSWGGATLRWTRPRKPGELPVIRPPVRVPHSRPPTHEVEVLGDVRIPSSEPGLTLGADLYLPKAAHRVPALVTLHTGRKDGLGGIAASRYLRYFAERGYAVLYVDCFGIGTSEGTPRPLLSPGEVADGVSVVEWAAAQPWCTGRVGMWGLSHGGMTTLAVAARRPPALKAIFPVMGWTDVERDLVHPAGQRGGIGMFGHLSLYQIFCALLPPLRGDDRETYENVWKERLDKFEPWFADAWEHPPGHEVWAQRRIDARRITVPSLCVAGWRDLFCDGMIEAYQQIRAPKQLIAGPWLHTFPDVAPVGPFPSAVLACAWWDRWLHGRAPRAGSSERTATFFVQGAGARWVRAEQWPPEKKAEHVFVASRSRHLYRSAPGGRPSAAATVTGRGDPTVGALSGLTKHPTDRFGYPLDQHDDDARTLAFTSAPLPEPLLVAGRPSVRLLLGPGTTATRCVLKVTDVDEQDRSLLISSGTVDLTGPVRRDDVVQVRLDPTCYQVAAGHRVRLVLAEADIPRLWPAPEPGLLGVRVIRGPGDYVGLAAEEYEGHQATTLSLPAADPEALTDVLVPPGRRGSAAVPRDRWEIARDHLRSAVRLTVEKRDRIRFPGDARDFLAMTTQVDLGVPEHDPAAARMTATGEKTAETPDGDRVVVRAGIEMGAADAAVTAEVLVNGTQFFTREWKWT</sequence>
<dbReference type="InterPro" id="IPR000383">
    <property type="entry name" value="Xaa-Pro-like_dom"/>
</dbReference>
<protein>
    <recommendedName>
        <fullName evidence="10">Beta-ketoacyl-[acyl-carrier-protein] synthase III</fullName>
        <shortName evidence="10">Beta-ketoacyl-ACP synthase III</shortName>
        <shortName evidence="10">KAS III</shortName>
        <ecNumber evidence="10">2.3.1.180</ecNumber>
    </recommendedName>
    <alternativeName>
        <fullName evidence="10">3-oxoacyl-[acyl-carrier-protein] synthase 3</fullName>
    </alternativeName>
    <alternativeName>
        <fullName evidence="10">3-oxoacyl-[acyl-carrier-protein] synthase III</fullName>
    </alternativeName>
</protein>
<comment type="function">
    <text evidence="10">Catalyzes the condensation reaction of fatty acid synthesis by the addition to an acyl acceptor of two carbons from malonyl-ACP. Catalyzes the first condensation reaction which initiates fatty acid synthesis and may therefore play a role in governing the total rate of fatty acid production. Possesses both acetoacetyl-ACP synthase and acetyl transacylase activities. Its substrate specificity determines the biosynthesis of branched-chain and/or straight-chain of fatty acids.</text>
</comment>
<dbReference type="SUPFAM" id="SSF49785">
    <property type="entry name" value="Galactose-binding domain-like"/>
    <property type="match status" value="1"/>
</dbReference>
<dbReference type="EC" id="2.3.1.180" evidence="10"/>
<feature type="active site" evidence="10">
    <location>
        <position position="283"/>
    </location>
</feature>
<dbReference type="SUPFAM" id="SSF53901">
    <property type="entry name" value="Thiolase-like"/>
    <property type="match status" value="1"/>
</dbReference>
<dbReference type="InterPro" id="IPR008979">
    <property type="entry name" value="Galactose-bd-like_sf"/>
</dbReference>
<accession>A0ABY8XGF8</accession>
<evidence type="ECO:0000256" key="7">
    <source>
        <dbReference type="ARBA" id="ARBA00023098"/>
    </source>
</evidence>
<keyword evidence="13" id="KW-1185">Reference proteome</keyword>
<feature type="domain" description="Xaa-Pro dipeptidyl-peptidase C-terminal" evidence="11">
    <location>
        <begin position="631"/>
        <end position="878"/>
    </location>
</feature>
<comment type="domain">
    <text evidence="10">The last Arg residue of the ACP-binding site is essential for the weak association between ACP/AcpP and FabH.</text>
</comment>
<dbReference type="Gene3D" id="2.60.120.260">
    <property type="entry name" value="Galactose-binding domain-like"/>
    <property type="match status" value="1"/>
</dbReference>
<feature type="region of interest" description="ACP-binding" evidence="10">
    <location>
        <begin position="254"/>
        <end position="258"/>
    </location>
</feature>
<dbReference type="InterPro" id="IPR005674">
    <property type="entry name" value="CocE/Ser_esterase"/>
</dbReference>
<dbReference type="PANTHER" id="PTHR34069">
    <property type="entry name" value="3-OXOACYL-[ACYL-CARRIER-PROTEIN] SYNTHASE 3"/>
    <property type="match status" value="1"/>
</dbReference>
<evidence type="ECO:0000256" key="9">
    <source>
        <dbReference type="ARBA" id="ARBA00023315"/>
    </source>
</evidence>
<dbReference type="NCBIfam" id="TIGR00747">
    <property type="entry name" value="fabH"/>
    <property type="match status" value="1"/>
</dbReference>
<keyword evidence="10" id="KW-0511">Multifunctional enzyme</keyword>
<proteinExistence type="inferred from homology"/>
<dbReference type="PANTHER" id="PTHR34069:SF2">
    <property type="entry name" value="BETA-KETOACYL-[ACYL-CARRIER-PROTEIN] SYNTHASE III"/>
    <property type="match status" value="1"/>
</dbReference>
<dbReference type="RefSeq" id="WP_285451408.1">
    <property type="nucleotide sequence ID" value="NZ_CP127173.1"/>
</dbReference>
<feature type="active site" evidence="10">
    <location>
        <position position="253"/>
    </location>
</feature>
<dbReference type="InterPro" id="IPR029058">
    <property type="entry name" value="AB_hydrolase_fold"/>
</dbReference>
<evidence type="ECO:0000256" key="5">
    <source>
        <dbReference type="ARBA" id="ARBA00022801"/>
    </source>
</evidence>
<comment type="similarity">
    <text evidence="1 10">Belongs to the thiolase-like superfamily. FabH family.</text>
</comment>
<dbReference type="Pfam" id="PF08541">
    <property type="entry name" value="ACP_syn_III_C"/>
    <property type="match status" value="1"/>
</dbReference>
<keyword evidence="7 10" id="KW-0443">Lipid metabolism</keyword>
<evidence type="ECO:0000256" key="4">
    <source>
        <dbReference type="ARBA" id="ARBA00022679"/>
    </source>
</evidence>
<evidence type="ECO:0000256" key="1">
    <source>
        <dbReference type="ARBA" id="ARBA00008642"/>
    </source>
</evidence>
<dbReference type="HAMAP" id="MF_01815">
    <property type="entry name" value="FabH"/>
    <property type="match status" value="1"/>
</dbReference>
<dbReference type="InterPro" id="IPR013736">
    <property type="entry name" value="Xaa-Pro_dipept_C"/>
</dbReference>
<dbReference type="Gene3D" id="3.40.47.10">
    <property type="match status" value="1"/>
</dbReference>
<evidence type="ECO:0000256" key="3">
    <source>
        <dbReference type="ARBA" id="ARBA00022516"/>
    </source>
</evidence>
<dbReference type="Pfam" id="PF02129">
    <property type="entry name" value="Peptidase_S15"/>
    <property type="match status" value="1"/>
</dbReference>
<dbReference type="NCBIfam" id="NF006829">
    <property type="entry name" value="PRK09352.1"/>
    <property type="match status" value="1"/>
</dbReference>
<dbReference type="Pfam" id="PF08545">
    <property type="entry name" value="ACP_syn_III"/>
    <property type="match status" value="1"/>
</dbReference>